<accession>A0A918NR59</accession>
<evidence type="ECO:0000313" key="1">
    <source>
        <dbReference type="EMBL" id="GGX89410.1"/>
    </source>
</evidence>
<dbReference type="RefSeq" id="WP_190039270.1">
    <property type="nucleotide sequence ID" value="NZ_BMWD01000031.1"/>
</dbReference>
<proteinExistence type="predicted"/>
<sequence length="241" mass="26998">MGEVAGAAGDGTPSWDERLGWAYGLISDDPDERAAALRRLDSGRKVADEAQARASDAWHAARALGLDSAAHWREPGFRRAREECDRLKALVLPDALWDGGRRGDGGTAAWAGLPYALLFLEWEARYPAEWTLHAKAWGTKEALVRDLAAPSVVRDPLVRDKLIDLIEIVVKRAHRCKDRVYVSAARAVDGDDLRGRLDRARRSDDPWARLHAGYVLWLLDRPELPNTRHVWRTWLAMDTAP</sequence>
<comment type="caution">
    <text evidence="1">The sequence shown here is derived from an EMBL/GenBank/DDBJ whole genome shotgun (WGS) entry which is preliminary data.</text>
</comment>
<protein>
    <submittedName>
        <fullName evidence="1">Uncharacterized protein</fullName>
    </submittedName>
</protein>
<evidence type="ECO:0000313" key="2">
    <source>
        <dbReference type="Proteomes" id="UP000645555"/>
    </source>
</evidence>
<dbReference type="Proteomes" id="UP000645555">
    <property type="component" value="Unassembled WGS sequence"/>
</dbReference>
<gene>
    <name evidence="1" type="ORF">GCM10010515_65790</name>
</gene>
<dbReference type="EMBL" id="BMWD01000031">
    <property type="protein sequence ID" value="GGX89410.1"/>
    <property type="molecule type" value="Genomic_DNA"/>
</dbReference>
<organism evidence="1 2">
    <name type="scientific">Streptomyces fructofermentans</name>
    <dbReference type="NCBI Taxonomy" id="152141"/>
    <lineage>
        <taxon>Bacteria</taxon>
        <taxon>Bacillati</taxon>
        <taxon>Actinomycetota</taxon>
        <taxon>Actinomycetes</taxon>
        <taxon>Kitasatosporales</taxon>
        <taxon>Streptomycetaceae</taxon>
        <taxon>Streptomyces</taxon>
    </lineage>
</organism>
<dbReference type="AlphaFoldDB" id="A0A918NR59"/>
<keyword evidence="2" id="KW-1185">Reference proteome</keyword>
<reference evidence="1" key="1">
    <citation type="journal article" date="2014" name="Int. J. Syst. Evol. Microbiol.">
        <title>Complete genome sequence of Corynebacterium casei LMG S-19264T (=DSM 44701T), isolated from a smear-ripened cheese.</title>
        <authorList>
            <consortium name="US DOE Joint Genome Institute (JGI-PGF)"/>
            <person name="Walter F."/>
            <person name="Albersmeier A."/>
            <person name="Kalinowski J."/>
            <person name="Ruckert C."/>
        </authorList>
    </citation>
    <scope>NUCLEOTIDE SEQUENCE</scope>
    <source>
        <strain evidence="1">JCM 4956</strain>
    </source>
</reference>
<reference evidence="1" key="2">
    <citation type="submission" date="2020-09" db="EMBL/GenBank/DDBJ databases">
        <authorList>
            <person name="Sun Q."/>
            <person name="Ohkuma M."/>
        </authorList>
    </citation>
    <scope>NUCLEOTIDE SEQUENCE</scope>
    <source>
        <strain evidence="1">JCM 4956</strain>
    </source>
</reference>
<name>A0A918NR59_9ACTN</name>